<comment type="caution">
    <text evidence="4">The sequence shown here is derived from an EMBL/GenBank/DDBJ whole genome shotgun (WGS) entry which is preliminary data.</text>
</comment>
<sequence length="103" mass="12034">MSDKTLTCRDCGAEFLFTESEQAFYQEKGFQNEPQRCPSCRAAKKDRQRDGGRDGYGSSPRQMYPVRCAQGGKETEVPFKPTSDRPVYCKDCYQPRERRRDRY</sequence>
<dbReference type="InterPro" id="IPR026363">
    <property type="entry name" value="CxxC-x17-CxxC_dom"/>
</dbReference>
<evidence type="ECO:0000259" key="3">
    <source>
        <dbReference type="Pfam" id="PF23477"/>
    </source>
</evidence>
<dbReference type="EMBL" id="VSSQ01139214">
    <property type="protein sequence ID" value="MPN61920.1"/>
    <property type="molecule type" value="Genomic_DNA"/>
</dbReference>
<dbReference type="Pfam" id="PF13451">
    <property type="entry name" value="zf_Tbcl"/>
    <property type="match status" value="1"/>
</dbReference>
<dbReference type="Pfam" id="PF23477">
    <property type="entry name" value="zf_Tbcl_2"/>
    <property type="match status" value="1"/>
</dbReference>
<feature type="compositionally biased region" description="Basic and acidic residues" evidence="1">
    <location>
        <begin position="43"/>
        <end position="53"/>
    </location>
</feature>
<reference evidence="4" key="1">
    <citation type="submission" date="2019-08" db="EMBL/GenBank/DDBJ databases">
        <authorList>
            <person name="Kucharzyk K."/>
            <person name="Murdoch R.W."/>
            <person name="Higgins S."/>
            <person name="Loffler F."/>
        </authorList>
    </citation>
    <scope>NUCLEOTIDE SEQUENCE</scope>
</reference>
<evidence type="ECO:0000256" key="1">
    <source>
        <dbReference type="SAM" id="MobiDB-lite"/>
    </source>
</evidence>
<dbReference type="NCBIfam" id="TIGR04272">
    <property type="entry name" value="cxxc_cxxc_Mbark"/>
    <property type="match status" value="1"/>
</dbReference>
<feature type="domain" description="Probable zinc-binding" evidence="2">
    <location>
        <begin position="3"/>
        <end position="48"/>
    </location>
</feature>
<feature type="region of interest" description="Disordered" evidence="1">
    <location>
        <begin position="28"/>
        <end position="86"/>
    </location>
</feature>
<gene>
    <name evidence="4" type="ORF">SDC9_209666</name>
</gene>
<evidence type="ECO:0000259" key="2">
    <source>
        <dbReference type="Pfam" id="PF13451"/>
    </source>
</evidence>
<feature type="domain" description="CxxC-x17-CxxC" evidence="3">
    <location>
        <begin position="61"/>
        <end position="96"/>
    </location>
</feature>
<proteinExistence type="predicted"/>
<evidence type="ECO:0000313" key="4">
    <source>
        <dbReference type="EMBL" id="MPN61920.1"/>
    </source>
</evidence>
<dbReference type="AlphaFoldDB" id="A0A645JFP6"/>
<accession>A0A645JFP6</accession>
<protein>
    <submittedName>
        <fullName evidence="4">Uncharacterized protein</fullName>
    </submittedName>
</protein>
<dbReference type="InterPro" id="IPR025306">
    <property type="entry name" value="Zn-bnd_dom_prob"/>
</dbReference>
<organism evidence="4">
    <name type="scientific">bioreactor metagenome</name>
    <dbReference type="NCBI Taxonomy" id="1076179"/>
    <lineage>
        <taxon>unclassified sequences</taxon>
        <taxon>metagenomes</taxon>
        <taxon>ecological metagenomes</taxon>
    </lineage>
</organism>
<name>A0A645JFP6_9ZZZZ</name>